<keyword evidence="7" id="KW-0249">Electron transport</keyword>
<dbReference type="Gene3D" id="3.90.10.10">
    <property type="entry name" value="Cytochrome C3"/>
    <property type="match status" value="1"/>
</dbReference>
<evidence type="ECO:0000256" key="6">
    <source>
        <dbReference type="ARBA" id="ARBA00022729"/>
    </source>
</evidence>
<keyword evidence="13" id="KW-1185">Reference proteome</keyword>
<evidence type="ECO:0000256" key="9">
    <source>
        <dbReference type="SAM" id="Phobius"/>
    </source>
</evidence>
<feature type="transmembrane region" description="Helical" evidence="9">
    <location>
        <begin position="12"/>
        <end position="33"/>
    </location>
</feature>
<name>A0A5K7SFK4_9BACT</name>
<comment type="cofactor">
    <cofactor evidence="1">
        <name>heme c</name>
        <dbReference type="ChEBI" id="CHEBI:61717"/>
    </cofactor>
</comment>
<dbReference type="PANTHER" id="PTHR35038">
    <property type="entry name" value="DISSIMILATORY SULFITE REDUCTASE SIRA"/>
    <property type="match status" value="1"/>
</dbReference>
<dbReference type="Proteomes" id="UP001193389">
    <property type="component" value="Chromosome"/>
</dbReference>
<evidence type="ECO:0000256" key="4">
    <source>
        <dbReference type="ARBA" id="ARBA00022617"/>
    </source>
</evidence>
<dbReference type="Pfam" id="PF22113">
    <property type="entry name" value="Mtrc-MtrF_II-IV_dom"/>
    <property type="match status" value="1"/>
</dbReference>
<keyword evidence="9" id="KW-0472">Membrane</keyword>
<dbReference type="KEGG" id="anf:AQPE_4440"/>
<keyword evidence="6" id="KW-0732">Signal</keyword>
<dbReference type="PANTHER" id="PTHR35038:SF10">
    <property type="entry name" value="HIGH-MOLECULAR-WEIGHT CYTOCHROME C"/>
    <property type="match status" value="1"/>
</dbReference>
<keyword evidence="3" id="KW-0813">Transport</keyword>
<dbReference type="InterPro" id="IPR051829">
    <property type="entry name" value="Multiheme_Cytochr_ET"/>
</dbReference>
<evidence type="ECO:0000256" key="1">
    <source>
        <dbReference type="ARBA" id="ARBA00001926"/>
    </source>
</evidence>
<evidence type="ECO:0000256" key="3">
    <source>
        <dbReference type="ARBA" id="ARBA00022448"/>
    </source>
</evidence>
<dbReference type="RefSeq" id="WP_318348417.1">
    <property type="nucleotide sequence ID" value="NZ_AP018694.1"/>
</dbReference>
<keyword evidence="5" id="KW-0479">Metal-binding</keyword>
<dbReference type="Gene3D" id="1.10.3820.10">
    <property type="entry name" value="Di-heme elbow motif domain"/>
    <property type="match status" value="1"/>
</dbReference>
<reference evidence="12" key="1">
    <citation type="journal article" date="2020" name="Int. J. Syst. Evol. Microbiol.">
        <title>Aquipluma nitroreducens gen. nov. sp. nov., a novel facultatively anaerobic bacterium isolated from a freshwater lake.</title>
        <authorList>
            <person name="Watanabe M."/>
            <person name="Kojima H."/>
            <person name="Fukui M."/>
        </authorList>
    </citation>
    <scope>NUCLEOTIDE SEQUENCE</scope>
    <source>
        <strain evidence="12">MeG22</strain>
    </source>
</reference>
<sequence>MTVKKKIFRKILIIIPLLILLVLIAFGSFYTYWNSAPPSRTCASCHEIEGAVNMFAESYHRNLRCTECHGTAISNGIHSLKEKGSMIVKHAKNENTEDIRLNEDQVLAVTDNCARCHADEKAKWLSGGHSARYQDIFLNEKHNRTEQLNFDCLRCHGMFADIDINGLVEPLDKKGPWKFKDNKMASHPVIPCLACHQVHAKGSPRMSPNYSNPKDAFYQRKVTNSKVSFYNRQDQTKVPAEDLPKLKLWEGELPVEVSDDVQMRNCIQCHAPNARHQAGTGDDLTPRGVHEGLSCIDCHELHSNDARHSCSNCHPAVSNCNLDVTKMNTSYFDSKSPNNIHWVACIDCHPERKARKTKNKIVTSKNYRF</sequence>
<evidence type="ECO:0000313" key="12">
    <source>
        <dbReference type="EMBL" id="BBE20249.1"/>
    </source>
</evidence>
<organism evidence="12 13">
    <name type="scientific">Aquipluma nitroreducens</name>
    <dbReference type="NCBI Taxonomy" id="2010828"/>
    <lineage>
        <taxon>Bacteria</taxon>
        <taxon>Pseudomonadati</taxon>
        <taxon>Bacteroidota</taxon>
        <taxon>Bacteroidia</taxon>
        <taxon>Marinilabiliales</taxon>
        <taxon>Prolixibacteraceae</taxon>
        <taxon>Aquipluma</taxon>
    </lineage>
</organism>
<feature type="domain" description="Outer membrane cytochrome MtrC/MtrF-like" evidence="11">
    <location>
        <begin position="40"/>
        <end position="199"/>
    </location>
</feature>
<evidence type="ECO:0000256" key="7">
    <source>
        <dbReference type="ARBA" id="ARBA00022982"/>
    </source>
</evidence>
<evidence type="ECO:0000256" key="5">
    <source>
        <dbReference type="ARBA" id="ARBA00022723"/>
    </source>
</evidence>
<protein>
    <submittedName>
        <fullName evidence="12">Uncharacterized protein</fullName>
    </submittedName>
</protein>
<accession>A0A5K7SFK4</accession>
<dbReference type="InterPro" id="IPR038266">
    <property type="entry name" value="NapC/NirT_cytc_sf"/>
</dbReference>
<gene>
    <name evidence="12" type="ORF">AQPE_4440</name>
</gene>
<dbReference type="InterPro" id="IPR036280">
    <property type="entry name" value="Multihaem_cyt_sf"/>
</dbReference>
<dbReference type="InterPro" id="IPR012286">
    <property type="entry name" value="Tetrahaem_cytochrome"/>
</dbReference>
<dbReference type="Pfam" id="PF14537">
    <property type="entry name" value="Cytochrom_c3_2"/>
    <property type="match status" value="1"/>
</dbReference>
<dbReference type="GO" id="GO:0030313">
    <property type="term" value="C:cell envelope"/>
    <property type="evidence" value="ECO:0007669"/>
    <property type="project" value="UniProtKB-SubCell"/>
</dbReference>
<evidence type="ECO:0000259" key="11">
    <source>
        <dbReference type="Pfam" id="PF22113"/>
    </source>
</evidence>
<comment type="subcellular location">
    <subcellularLocation>
        <location evidence="2">Cell envelope</location>
    </subcellularLocation>
</comment>
<dbReference type="GO" id="GO:0046872">
    <property type="term" value="F:metal ion binding"/>
    <property type="evidence" value="ECO:0007669"/>
    <property type="project" value="UniProtKB-KW"/>
</dbReference>
<dbReference type="SUPFAM" id="SSF48695">
    <property type="entry name" value="Multiheme cytochromes"/>
    <property type="match status" value="1"/>
</dbReference>
<keyword evidence="9" id="KW-0812">Transmembrane</keyword>
<dbReference type="EMBL" id="AP018694">
    <property type="protein sequence ID" value="BBE20249.1"/>
    <property type="molecule type" value="Genomic_DNA"/>
</dbReference>
<keyword evidence="8" id="KW-0408">Iron</keyword>
<dbReference type="AlphaFoldDB" id="A0A5K7SFK4"/>
<proteinExistence type="predicted"/>
<evidence type="ECO:0000256" key="8">
    <source>
        <dbReference type="ARBA" id="ARBA00023004"/>
    </source>
</evidence>
<evidence type="ECO:0000256" key="2">
    <source>
        <dbReference type="ARBA" id="ARBA00004196"/>
    </source>
</evidence>
<keyword evidence="9" id="KW-1133">Transmembrane helix</keyword>
<feature type="domain" description="Tetrahaem cytochrome" evidence="10">
    <location>
        <begin position="258"/>
        <end position="314"/>
    </location>
</feature>
<dbReference type="InterPro" id="IPR054337">
    <property type="entry name" value="Mtrc-MtrF-like_dom_II/IV"/>
</dbReference>
<evidence type="ECO:0000313" key="13">
    <source>
        <dbReference type="Proteomes" id="UP001193389"/>
    </source>
</evidence>
<evidence type="ECO:0000259" key="10">
    <source>
        <dbReference type="Pfam" id="PF14537"/>
    </source>
</evidence>
<keyword evidence="4" id="KW-0349">Heme</keyword>